<dbReference type="GO" id="GO:0030153">
    <property type="term" value="P:bacteriocin immunity"/>
    <property type="evidence" value="ECO:0007669"/>
    <property type="project" value="InterPro"/>
</dbReference>
<dbReference type="RefSeq" id="WP_097847075.1">
    <property type="nucleotide sequence ID" value="NZ_NUAS01000010.1"/>
</dbReference>
<evidence type="ECO:0000313" key="3">
    <source>
        <dbReference type="Proteomes" id="UP000219775"/>
    </source>
</evidence>
<feature type="domain" description="Uncharacterized protein YyaB-like PH" evidence="1">
    <location>
        <begin position="52"/>
        <end position="125"/>
    </location>
</feature>
<gene>
    <name evidence="2" type="ORF">CN613_03725</name>
</gene>
<accession>A0A2B5HTB1</accession>
<protein>
    <recommendedName>
        <fullName evidence="1">Uncharacterized protein YyaB-like PH domain-containing protein</fullName>
    </recommendedName>
</protein>
<evidence type="ECO:0000259" key="1">
    <source>
        <dbReference type="Pfam" id="PF06713"/>
    </source>
</evidence>
<evidence type="ECO:0000313" key="2">
    <source>
        <dbReference type="EMBL" id="PEM72312.1"/>
    </source>
</evidence>
<dbReference type="EMBL" id="NUDP01000013">
    <property type="protein sequence ID" value="PEM72312.1"/>
    <property type="molecule type" value="Genomic_DNA"/>
</dbReference>
<dbReference type="InterPro" id="IPR009589">
    <property type="entry name" value="PH_YyaB-like"/>
</dbReference>
<reference evidence="2 3" key="1">
    <citation type="submission" date="2017-09" db="EMBL/GenBank/DDBJ databases">
        <title>Large-scale bioinformatics analysis of Bacillus genomes uncovers conserved roles of natural products in bacterial physiology.</title>
        <authorList>
            <consortium name="Agbiome Team Llc"/>
            <person name="Bleich R.M."/>
            <person name="Grubbs K.J."/>
            <person name="Santa Maria K.C."/>
            <person name="Allen S.E."/>
            <person name="Farag S."/>
            <person name="Shank E.A."/>
            <person name="Bowers A."/>
        </authorList>
    </citation>
    <scope>NUCLEOTIDE SEQUENCE [LARGE SCALE GENOMIC DNA]</scope>
    <source>
        <strain evidence="2 3">AFS009893</strain>
    </source>
</reference>
<organism evidence="2 3">
    <name type="scientific">Bacillus pseudomycoides</name>
    <dbReference type="NCBI Taxonomy" id="64104"/>
    <lineage>
        <taxon>Bacteria</taxon>
        <taxon>Bacillati</taxon>
        <taxon>Bacillota</taxon>
        <taxon>Bacilli</taxon>
        <taxon>Bacillales</taxon>
        <taxon>Bacillaceae</taxon>
        <taxon>Bacillus</taxon>
        <taxon>Bacillus cereus group</taxon>
    </lineage>
</organism>
<dbReference type="Pfam" id="PF06713">
    <property type="entry name" value="bPH_4"/>
    <property type="match status" value="1"/>
</dbReference>
<dbReference type="Proteomes" id="UP000219775">
    <property type="component" value="Unassembled WGS sequence"/>
</dbReference>
<proteinExistence type="predicted"/>
<sequence>MYFPSKKDAWLYPIYLAGVAACFAPFLAGRDYFLLFFTIPFAILLIWSWFTTGYTVENEQIIIRYGPMKKRMSVKDIGKISKTKNPLAAPALSFDRLEILYGSQFETALVSPRDKQQFVSLLKSIHPQIEVENHVMND</sequence>
<name>A0A2B5HTB1_9BACI</name>
<comment type="caution">
    <text evidence="2">The sequence shown here is derived from an EMBL/GenBank/DDBJ whole genome shotgun (WGS) entry which is preliminary data.</text>
</comment>
<dbReference type="PROSITE" id="PS51257">
    <property type="entry name" value="PROKAR_LIPOPROTEIN"/>
    <property type="match status" value="1"/>
</dbReference>
<dbReference type="AlphaFoldDB" id="A0A2B5HTB1"/>